<dbReference type="PANTHER" id="PTHR34580:SF3">
    <property type="entry name" value="PROTEIN PAFB"/>
    <property type="match status" value="1"/>
</dbReference>
<name>E6QTA8_9ZZZZ</name>
<feature type="domain" description="HTH deoR-type" evidence="3">
    <location>
        <begin position="3"/>
        <end position="62"/>
    </location>
</feature>
<dbReference type="InterPro" id="IPR026881">
    <property type="entry name" value="WYL_dom"/>
</dbReference>
<evidence type="ECO:0000256" key="1">
    <source>
        <dbReference type="ARBA" id="ARBA00023015"/>
    </source>
</evidence>
<dbReference type="InterPro" id="IPR051534">
    <property type="entry name" value="CBASS_pafABC_assoc_protein"/>
</dbReference>
<comment type="caution">
    <text evidence="4">The sequence shown here is derived from an EMBL/GenBank/DDBJ whole genome shotgun (WGS) entry which is preliminary data.</text>
</comment>
<dbReference type="AlphaFoldDB" id="E6QTA8"/>
<keyword evidence="1" id="KW-0805">Transcription regulation</keyword>
<dbReference type="InterPro" id="IPR001034">
    <property type="entry name" value="DeoR_HTH"/>
</dbReference>
<dbReference type="PROSITE" id="PS52050">
    <property type="entry name" value="WYL"/>
    <property type="match status" value="1"/>
</dbReference>
<dbReference type="EMBL" id="CABR01000084">
    <property type="protein sequence ID" value="CBI10480.1"/>
    <property type="molecule type" value="Genomic_DNA"/>
</dbReference>
<organism evidence="4">
    <name type="scientific">mine drainage metagenome</name>
    <dbReference type="NCBI Taxonomy" id="410659"/>
    <lineage>
        <taxon>unclassified sequences</taxon>
        <taxon>metagenomes</taxon>
        <taxon>ecological metagenomes</taxon>
    </lineage>
</organism>
<dbReference type="Pfam" id="PF25583">
    <property type="entry name" value="WCX"/>
    <property type="match status" value="1"/>
</dbReference>
<dbReference type="PANTHER" id="PTHR34580">
    <property type="match status" value="1"/>
</dbReference>
<accession>E6QTA8</accession>
<gene>
    <name evidence="4" type="ORF">CARN7_1260</name>
</gene>
<evidence type="ECO:0000256" key="2">
    <source>
        <dbReference type="ARBA" id="ARBA00023163"/>
    </source>
</evidence>
<dbReference type="InterPro" id="IPR057727">
    <property type="entry name" value="WCX_dom"/>
</dbReference>
<protein>
    <recommendedName>
        <fullName evidence="3">HTH deoR-type domain-containing protein</fullName>
    </recommendedName>
</protein>
<sequence length="324" mass="37823">MDRSKRFYKIDQLLIHHKAVPVSTFTEELGISLATFKRDLEYLRDRLNAPIVWDRDAGGYRYEQPTTNSPVFSLPGLWFNASEAHALLLMQKLLKDIQPGLLGPQIEPLQTRLKAILGSEDHSMEEVESRFRLIHAARRITPLPHFEAIASATLNRQQVDITHYNRERDDTTHRRLSPQKIVFYRDNWYLDAWCHLRENLRSFSIDAIRTIETVNAQALDIETQILEDHFKHGYGIFAGQIVQWAKLRFSRERARWVSSESWHPEQRASLDDSGRYLLEIPYSDERELIMDILRHGAAVEVLEPAALRVHIRQIFTSALKNYSQ</sequence>
<dbReference type="Pfam" id="PF13280">
    <property type="entry name" value="WYL"/>
    <property type="match status" value="1"/>
</dbReference>
<keyword evidence="2" id="KW-0804">Transcription</keyword>
<proteinExistence type="predicted"/>
<reference evidence="4" key="1">
    <citation type="submission" date="2009-10" db="EMBL/GenBank/DDBJ databases">
        <title>Diversity of trophic interactions inside an arsenic-rich microbial ecosystem.</title>
        <authorList>
            <person name="Bertin P.N."/>
            <person name="Heinrich-Salmeron A."/>
            <person name="Pelletier E."/>
            <person name="Goulhen-Chollet F."/>
            <person name="Arsene-Ploetze F."/>
            <person name="Gallien S."/>
            <person name="Calteau A."/>
            <person name="Vallenet D."/>
            <person name="Casiot C."/>
            <person name="Chane-Woon-Ming B."/>
            <person name="Giloteaux L."/>
            <person name="Barakat M."/>
            <person name="Bonnefoy V."/>
            <person name="Bruneel O."/>
            <person name="Chandler M."/>
            <person name="Cleiss J."/>
            <person name="Duran R."/>
            <person name="Elbaz-Poulichet F."/>
            <person name="Fonknechten N."/>
            <person name="Lauga B."/>
            <person name="Mornico D."/>
            <person name="Ortet P."/>
            <person name="Schaeffer C."/>
            <person name="Siguier P."/>
            <person name="Alexander Thil Smith A."/>
            <person name="Van Dorsselaer A."/>
            <person name="Weissenbach J."/>
            <person name="Medigue C."/>
            <person name="Le Paslier D."/>
        </authorList>
    </citation>
    <scope>NUCLEOTIDE SEQUENCE</scope>
</reference>
<evidence type="ECO:0000313" key="4">
    <source>
        <dbReference type="EMBL" id="CBI10480.1"/>
    </source>
</evidence>
<dbReference type="PROSITE" id="PS51000">
    <property type="entry name" value="HTH_DEOR_2"/>
    <property type="match status" value="1"/>
</dbReference>
<evidence type="ECO:0000259" key="3">
    <source>
        <dbReference type="PROSITE" id="PS51000"/>
    </source>
</evidence>
<dbReference type="GO" id="GO:0003700">
    <property type="term" value="F:DNA-binding transcription factor activity"/>
    <property type="evidence" value="ECO:0007669"/>
    <property type="project" value="InterPro"/>
</dbReference>